<dbReference type="GO" id="GO:0006210">
    <property type="term" value="P:thymine catabolic process"/>
    <property type="evidence" value="ECO:0007669"/>
    <property type="project" value="TreeGrafter"/>
</dbReference>
<evidence type="ECO:0000256" key="2">
    <source>
        <dbReference type="ARBA" id="ARBA00023002"/>
    </source>
</evidence>
<organism evidence="5 6">
    <name type="scientific">Oleiharenicola lentus</name>
    <dbReference type="NCBI Taxonomy" id="2508720"/>
    <lineage>
        <taxon>Bacteria</taxon>
        <taxon>Pseudomonadati</taxon>
        <taxon>Verrucomicrobiota</taxon>
        <taxon>Opitutia</taxon>
        <taxon>Opitutales</taxon>
        <taxon>Opitutaceae</taxon>
        <taxon>Oleiharenicola</taxon>
    </lineage>
</organism>
<dbReference type="InterPro" id="IPR016162">
    <property type="entry name" value="Ald_DH_N"/>
</dbReference>
<accession>A0A4Q1C5Y6</accession>
<keyword evidence="3" id="KW-0520">NAD</keyword>
<dbReference type="PANTHER" id="PTHR43866">
    <property type="entry name" value="MALONATE-SEMIALDEHYDE DEHYDROGENASE"/>
    <property type="match status" value="1"/>
</dbReference>
<proteinExistence type="predicted"/>
<dbReference type="NCBIfam" id="TIGR01722">
    <property type="entry name" value="MMSDH"/>
    <property type="match status" value="1"/>
</dbReference>
<protein>
    <recommendedName>
        <fullName evidence="1">methylmalonate-semialdehyde dehydrogenase (CoA acylating)</fullName>
        <ecNumber evidence="1">1.2.1.27</ecNumber>
    </recommendedName>
</protein>
<evidence type="ECO:0000313" key="6">
    <source>
        <dbReference type="Proteomes" id="UP000290218"/>
    </source>
</evidence>
<dbReference type="EMBL" id="SDHX01000002">
    <property type="protein sequence ID" value="RXK53773.1"/>
    <property type="molecule type" value="Genomic_DNA"/>
</dbReference>
<reference evidence="5 6" key="1">
    <citation type="submission" date="2019-01" db="EMBL/GenBank/DDBJ databases">
        <title>Lacunisphaera sp. strain TWA-58.</title>
        <authorList>
            <person name="Chen W.-M."/>
        </authorList>
    </citation>
    <scope>NUCLEOTIDE SEQUENCE [LARGE SCALE GENOMIC DNA]</scope>
    <source>
        <strain evidence="5 6">TWA-58</strain>
    </source>
</reference>
<dbReference type="PROSITE" id="PS00070">
    <property type="entry name" value="ALDEHYDE_DEHYDR_CYS"/>
    <property type="match status" value="1"/>
</dbReference>
<dbReference type="Gene3D" id="3.40.605.10">
    <property type="entry name" value="Aldehyde Dehydrogenase, Chain A, domain 1"/>
    <property type="match status" value="1"/>
</dbReference>
<dbReference type="FunFam" id="3.40.309.10:FF:000002">
    <property type="entry name" value="Methylmalonate-semialdehyde dehydrogenase (Acylating)"/>
    <property type="match status" value="1"/>
</dbReference>
<evidence type="ECO:0000259" key="4">
    <source>
        <dbReference type="Pfam" id="PF00171"/>
    </source>
</evidence>
<sequence length="499" mass="52902">MTPSSSLPRCRFFIGGEWSQASGLAVSPVFNPSTGEMIAEVPLGGAAEVEAAVQAAHAAFPAWADTPPSERARVMFKYRTLLERDFEAIARLISREHGKTLAESRGDLFRGFEVVELACAAPTLLTGELLPNIARGIDGELARHPLGVCVGITPFNFPAMIPLWMFPLALVCGNTFILKPSERVPLTAIRLAELLAEAGLPKGVFNLVHGGKPAVDALLTHPLVKAVSFVGSTPVARSIHQVASAHGKRVQANGGAKNYVVVMPDADVGKTVEAVINAAFGCAGERCMAGSSVLTVGDRGRAVMPELVKAAKSLTVGRTDVETQPGMGAVITAAHRDRVRGLVDAGEREGAKVIADGRGVKVKDAPNGFYFGATIIEDVRADMKLAQEEVFGPVLNVLHMSGLDEAIALANTSSYGNGAAIFTRSGGAAREFKQRVRAGMIGINVGVPAPMAMFPFSGWNESFFGDLHMQGRAGVLFYTQPKVTTSRWFAEGEGDIWKK</sequence>
<dbReference type="Gene3D" id="3.40.309.10">
    <property type="entry name" value="Aldehyde Dehydrogenase, Chain A, domain 2"/>
    <property type="match status" value="1"/>
</dbReference>
<dbReference type="OrthoDB" id="9762913at2"/>
<dbReference type="InterPro" id="IPR016163">
    <property type="entry name" value="Ald_DH_C"/>
</dbReference>
<feature type="domain" description="Aldehyde dehydrogenase" evidence="4">
    <location>
        <begin position="21"/>
        <end position="483"/>
    </location>
</feature>
<dbReference type="Proteomes" id="UP000290218">
    <property type="component" value="Unassembled WGS sequence"/>
</dbReference>
<evidence type="ECO:0000256" key="3">
    <source>
        <dbReference type="ARBA" id="ARBA00023027"/>
    </source>
</evidence>
<dbReference type="GO" id="GO:0004491">
    <property type="term" value="F:methylmalonate-semialdehyde dehydrogenase (acylating, NAD) activity"/>
    <property type="evidence" value="ECO:0007669"/>
    <property type="project" value="UniProtKB-EC"/>
</dbReference>
<dbReference type="InterPro" id="IPR015590">
    <property type="entry name" value="Aldehyde_DH_dom"/>
</dbReference>
<dbReference type="Pfam" id="PF00171">
    <property type="entry name" value="Aldedh"/>
    <property type="match status" value="1"/>
</dbReference>
<comment type="caution">
    <text evidence="5">The sequence shown here is derived from an EMBL/GenBank/DDBJ whole genome shotgun (WGS) entry which is preliminary data.</text>
</comment>
<evidence type="ECO:0000313" key="5">
    <source>
        <dbReference type="EMBL" id="RXK53773.1"/>
    </source>
</evidence>
<dbReference type="EC" id="1.2.1.27" evidence="1"/>
<dbReference type="GO" id="GO:0006574">
    <property type="term" value="P:L-valine catabolic process"/>
    <property type="evidence" value="ECO:0007669"/>
    <property type="project" value="TreeGrafter"/>
</dbReference>
<keyword evidence="6" id="KW-1185">Reference proteome</keyword>
<keyword evidence="2" id="KW-0560">Oxidoreductase</keyword>
<evidence type="ECO:0000256" key="1">
    <source>
        <dbReference type="ARBA" id="ARBA00013048"/>
    </source>
</evidence>
<dbReference type="SUPFAM" id="SSF53720">
    <property type="entry name" value="ALDH-like"/>
    <property type="match status" value="1"/>
</dbReference>
<dbReference type="RefSeq" id="WP_129049794.1">
    <property type="nucleotide sequence ID" value="NZ_SDHX01000002.1"/>
</dbReference>
<name>A0A4Q1C5Y6_9BACT</name>
<gene>
    <name evidence="5" type="ORF">ESB00_18990</name>
</gene>
<dbReference type="InterPro" id="IPR016161">
    <property type="entry name" value="Ald_DH/histidinol_DH"/>
</dbReference>
<dbReference type="CDD" id="cd07085">
    <property type="entry name" value="ALDH_F6_MMSDH"/>
    <property type="match status" value="1"/>
</dbReference>
<dbReference type="AlphaFoldDB" id="A0A4Q1C5Y6"/>
<dbReference type="InterPro" id="IPR016160">
    <property type="entry name" value="Ald_DH_CS_CYS"/>
</dbReference>
<dbReference type="PANTHER" id="PTHR43866:SF4">
    <property type="entry name" value="MALONATE-SEMIALDEHYDE DEHYDROGENASE"/>
    <property type="match status" value="1"/>
</dbReference>
<dbReference type="InterPro" id="IPR010061">
    <property type="entry name" value="MeMal-semiAld_DH"/>
</dbReference>
<dbReference type="FunFam" id="3.40.605.10:FF:000003">
    <property type="entry name" value="Methylmalonate-semialdehyde dehydrogenase [acylating]"/>
    <property type="match status" value="1"/>
</dbReference>